<dbReference type="NCBIfam" id="TIGR02937">
    <property type="entry name" value="sigma70-ECF"/>
    <property type="match status" value="1"/>
</dbReference>
<sequence>MELLSKEEIDQSESQYSFTKLVEKCSPPVYKFCRSLTYSKEDADDLFQETFLSAFEQQTKLLQSDNPQSFLFCITLYLWKSIKRKYARRNKIAPFEPVQDNIISTLNTENDFIKQEEIDMVRHLVTLLPEKYKVPILLYYTIDLSVGEIAKVMKIPVGTVKSRLFKARKIIEKELEDTQHEK</sequence>
<protein>
    <submittedName>
        <fullName evidence="7">RNA polymerase sigma factor</fullName>
    </submittedName>
</protein>
<dbReference type="Gene3D" id="1.10.1740.10">
    <property type="match status" value="1"/>
</dbReference>
<evidence type="ECO:0000313" key="8">
    <source>
        <dbReference type="Proteomes" id="UP001158045"/>
    </source>
</evidence>
<dbReference type="InterPro" id="IPR013325">
    <property type="entry name" value="RNA_pol_sigma_r2"/>
</dbReference>
<evidence type="ECO:0000259" key="6">
    <source>
        <dbReference type="Pfam" id="PF08281"/>
    </source>
</evidence>
<comment type="similarity">
    <text evidence="1">Belongs to the sigma-70 factor family. ECF subfamily.</text>
</comment>
<evidence type="ECO:0000256" key="4">
    <source>
        <dbReference type="ARBA" id="ARBA00023163"/>
    </source>
</evidence>
<comment type="caution">
    <text evidence="7">The sequence shown here is derived from an EMBL/GenBank/DDBJ whole genome shotgun (WGS) entry which is preliminary data.</text>
</comment>
<evidence type="ECO:0000259" key="5">
    <source>
        <dbReference type="Pfam" id="PF04542"/>
    </source>
</evidence>
<reference evidence="7 8" key="1">
    <citation type="submission" date="2023-04" db="EMBL/GenBank/DDBJ databases">
        <title>Fusibacter bizertensis strain WBS, isolated from littoral bottom sediments of the Arctic seas - biochemical and genomic analysis.</title>
        <authorList>
            <person name="Brioukhanov A.L."/>
        </authorList>
    </citation>
    <scope>NUCLEOTIDE SEQUENCE [LARGE SCALE GENOMIC DNA]</scope>
    <source>
        <strain evidence="7 8">WBS</strain>
    </source>
</reference>
<evidence type="ECO:0000256" key="3">
    <source>
        <dbReference type="ARBA" id="ARBA00023082"/>
    </source>
</evidence>
<gene>
    <name evidence="7" type="ORF">QE109_09885</name>
</gene>
<keyword evidence="3" id="KW-0731">Sigma factor</keyword>
<dbReference type="Gene3D" id="1.10.10.10">
    <property type="entry name" value="Winged helix-like DNA-binding domain superfamily/Winged helix DNA-binding domain"/>
    <property type="match status" value="1"/>
</dbReference>
<dbReference type="InterPro" id="IPR036388">
    <property type="entry name" value="WH-like_DNA-bd_sf"/>
</dbReference>
<dbReference type="SUPFAM" id="SSF88659">
    <property type="entry name" value="Sigma3 and sigma4 domains of RNA polymerase sigma factors"/>
    <property type="match status" value="1"/>
</dbReference>
<dbReference type="Proteomes" id="UP001158045">
    <property type="component" value="Unassembled WGS sequence"/>
</dbReference>
<name>A0ABT6NDH5_9FIRM</name>
<dbReference type="Pfam" id="PF04542">
    <property type="entry name" value="Sigma70_r2"/>
    <property type="match status" value="1"/>
</dbReference>
<dbReference type="RefSeq" id="WP_281094305.1">
    <property type="nucleotide sequence ID" value="NZ_JARYZI010000006.1"/>
</dbReference>
<dbReference type="InterPro" id="IPR013249">
    <property type="entry name" value="RNA_pol_sigma70_r4_t2"/>
</dbReference>
<evidence type="ECO:0000256" key="2">
    <source>
        <dbReference type="ARBA" id="ARBA00023015"/>
    </source>
</evidence>
<dbReference type="EMBL" id="JARYZI010000006">
    <property type="protein sequence ID" value="MDH8678456.1"/>
    <property type="molecule type" value="Genomic_DNA"/>
</dbReference>
<dbReference type="InterPro" id="IPR014284">
    <property type="entry name" value="RNA_pol_sigma-70_dom"/>
</dbReference>
<dbReference type="SUPFAM" id="SSF88946">
    <property type="entry name" value="Sigma2 domain of RNA polymerase sigma factors"/>
    <property type="match status" value="1"/>
</dbReference>
<feature type="domain" description="RNA polymerase sigma-70 region 2" evidence="5">
    <location>
        <begin position="21"/>
        <end position="88"/>
    </location>
</feature>
<accession>A0ABT6NDH5</accession>
<feature type="domain" description="RNA polymerase sigma factor 70 region 4 type 2" evidence="6">
    <location>
        <begin position="120"/>
        <end position="169"/>
    </location>
</feature>
<dbReference type="CDD" id="cd06171">
    <property type="entry name" value="Sigma70_r4"/>
    <property type="match status" value="1"/>
</dbReference>
<keyword evidence="2" id="KW-0805">Transcription regulation</keyword>
<evidence type="ECO:0000313" key="7">
    <source>
        <dbReference type="EMBL" id="MDH8678456.1"/>
    </source>
</evidence>
<dbReference type="PANTHER" id="PTHR43133:SF60">
    <property type="entry name" value="RNA POLYMERASE SIGMA FACTOR SIGV"/>
    <property type="match status" value="1"/>
</dbReference>
<dbReference type="PANTHER" id="PTHR43133">
    <property type="entry name" value="RNA POLYMERASE ECF-TYPE SIGMA FACTO"/>
    <property type="match status" value="1"/>
</dbReference>
<proteinExistence type="inferred from homology"/>
<keyword evidence="4" id="KW-0804">Transcription</keyword>
<evidence type="ECO:0000256" key="1">
    <source>
        <dbReference type="ARBA" id="ARBA00010641"/>
    </source>
</evidence>
<keyword evidence="8" id="KW-1185">Reference proteome</keyword>
<dbReference type="Pfam" id="PF08281">
    <property type="entry name" value="Sigma70_r4_2"/>
    <property type="match status" value="1"/>
</dbReference>
<dbReference type="InterPro" id="IPR039425">
    <property type="entry name" value="RNA_pol_sigma-70-like"/>
</dbReference>
<organism evidence="7 8">
    <name type="scientific">Fusibacter bizertensis</name>
    <dbReference type="NCBI Taxonomy" id="1488331"/>
    <lineage>
        <taxon>Bacteria</taxon>
        <taxon>Bacillati</taxon>
        <taxon>Bacillota</taxon>
        <taxon>Clostridia</taxon>
        <taxon>Eubacteriales</taxon>
        <taxon>Eubacteriales Family XII. Incertae Sedis</taxon>
        <taxon>Fusibacter</taxon>
    </lineage>
</organism>
<dbReference type="InterPro" id="IPR013324">
    <property type="entry name" value="RNA_pol_sigma_r3/r4-like"/>
</dbReference>
<dbReference type="InterPro" id="IPR007627">
    <property type="entry name" value="RNA_pol_sigma70_r2"/>
</dbReference>